<protein>
    <submittedName>
        <fullName evidence="1">Uncharacterized protein</fullName>
    </submittedName>
</protein>
<evidence type="ECO:0000313" key="2">
    <source>
        <dbReference type="Proteomes" id="UP001302812"/>
    </source>
</evidence>
<proteinExistence type="predicted"/>
<dbReference type="EMBL" id="MU853358">
    <property type="protein sequence ID" value="KAK4109206.1"/>
    <property type="molecule type" value="Genomic_DNA"/>
</dbReference>
<name>A0AAN6QGI3_9PEZI</name>
<keyword evidence="2" id="KW-1185">Reference proteome</keyword>
<dbReference type="GeneID" id="89934590"/>
<feature type="non-terminal residue" evidence="1">
    <location>
        <position position="1"/>
    </location>
</feature>
<organism evidence="1 2">
    <name type="scientific">Canariomyces notabilis</name>
    <dbReference type="NCBI Taxonomy" id="2074819"/>
    <lineage>
        <taxon>Eukaryota</taxon>
        <taxon>Fungi</taxon>
        <taxon>Dikarya</taxon>
        <taxon>Ascomycota</taxon>
        <taxon>Pezizomycotina</taxon>
        <taxon>Sordariomycetes</taxon>
        <taxon>Sordariomycetidae</taxon>
        <taxon>Sordariales</taxon>
        <taxon>Chaetomiaceae</taxon>
        <taxon>Canariomyces</taxon>
    </lineage>
</organism>
<feature type="non-terminal residue" evidence="1">
    <location>
        <position position="99"/>
    </location>
</feature>
<evidence type="ECO:0000313" key="1">
    <source>
        <dbReference type="EMBL" id="KAK4109206.1"/>
    </source>
</evidence>
<dbReference type="RefSeq" id="XP_064666776.1">
    <property type="nucleotide sequence ID" value="XM_064810465.1"/>
</dbReference>
<accession>A0AAN6QGI3</accession>
<dbReference type="AlphaFoldDB" id="A0AAN6QGI3"/>
<sequence>VPVYMISSQNGMRSGVLLSGLGYIPSTKGRYCCLVWTLVLASGGFKKGECGSIVVDKETFRVYGHLIGADEDLGFGYIVPLARTIEQIREAFNTDRVSL</sequence>
<reference evidence="1" key="1">
    <citation type="journal article" date="2023" name="Mol. Phylogenet. Evol.">
        <title>Genome-scale phylogeny and comparative genomics of the fungal order Sordariales.</title>
        <authorList>
            <person name="Hensen N."/>
            <person name="Bonometti L."/>
            <person name="Westerberg I."/>
            <person name="Brannstrom I.O."/>
            <person name="Guillou S."/>
            <person name="Cros-Aarteil S."/>
            <person name="Calhoun S."/>
            <person name="Haridas S."/>
            <person name="Kuo A."/>
            <person name="Mondo S."/>
            <person name="Pangilinan J."/>
            <person name="Riley R."/>
            <person name="LaButti K."/>
            <person name="Andreopoulos B."/>
            <person name="Lipzen A."/>
            <person name="Chen C."/>
            <person name="Yan M."/>
            <person name="Daum C."/>
            <person name="Ng V."/>
            <person name="Clum A."/>
            <person name="Steindorff A."/>
            <person name="Ohm R.A."/>
            <person name="Martin F."/>
            <person name="Silar P."/>
            <person name="Natvig D.O."/>
            <person name="Lalanne C."/>
            <person name="Gautier V."/>
            <person name="Ament-Velasquez S.L."/>
            <person name="Kruys A."/>
            <person name="Hutchinson M.I."/>
            <person name="Powell A.J."/>
            <person name="Barry K."/>
            <person name="Miller A.N."/>
            <person name="Grigoriev I.V."/>
            <person name="Debuchy R."/>
            <person name="Gladieux P."/>
            <person name="Hiltunen Thoren M."/>
            <person name="Johannesson H."/>
        </authorList>
    </citation>
    <scope>NUCLEOTIDE SEQUENCE</scope>
    <source>
        <strain evidence="1">CBS 508.74</strain>
    </source>
</reference>
<reference evidence="1" key="2">
    <citation type="submission" date="2023-05" db="EMBL/GenBank/DDBJ databases">
        <authorList>
            <consortium name="Lawrence Berkeley National Laboratory"/>
            <person name="Steindorff A."/>
            <person name="Hensen N."/>
            <person name="Bonometti L."/>
            <person name="Westerberg I."/>
            <person name="Brannstrom I.O."/>
            <person name="Guillou S."/>
            <person name="Cros-Aarteil S."/>
            <person name="Calhoun S."/>
            <person name="Haridas S."/>
            <person name="Kuo A."/>
            <person name="Mondo S."/>
            <person name="Pangilinan J."/>
            <person name="Riley R."/>
            <person name="Labutti K."/>
            <person name="Andreopoulos B."/>
            <person name="Lipzen A."/>
            <person name="Chen C."/>
            <person name="Yanf M."/>
            <person name="Daum C."/>
            <person name="Ng V."/>
            <person name="Clum A."/>
            <person name="Ohm R."/>
            <person name="Martin F."/>
            <person name="Silar P."/>
            <person name="Natvig D."/>
            <person name="Lalanne C."/>
            <person name="Gautier V."/>
            <person name="Ament-Velasquez S.L."/>
            <person name="Kruys A."/>
            <person name="Hutchinson M.I."/>
            <person name="Powell A.J."/>
            <person name="Barry K."/>
            <person name="Miller A.N."/>
            <person name="Grigoriev I.V."/>
            <person name="Debuchy R."/>
            <person name="Gladieux P."/>
            <person name="Thoren M.H."/>
            <person name="Johannesson H."/>
        </authorList>
    </citation>
    <scope>NUCLEOTIDE SEQUENCE</scope>
    <source>
        <strain evidence="1">CBS 508.74</strain>
    </source>
</reference>
<dbReference type="Proteomes" id="UP001302812">
    <property type="component" value="Unassembled WGS sequence"/>
</dbReference>
<gene>
    <name evidence="1" type="ORF">N656DRAFT_674085</name>
</gene>
<comment type="caution">
    <text evidence="1">The sequence shown here is derived from an EMBL/GenBank/DDBJ whole genome shotgun (WGS) entry which is preliminary data.</text>
</comment>